<comment type="caution">
    <text evidence="2">The sequence shown here is derived from an EMBL/GenBank/DDBJ whole genome shotgun (WGS) entry which is preliminary data.</text>
</comment>
<dbReference type="AlphaFoldDB" id="A0A6N7X585"/>
<proteinExistence type="predicted"/>
<dbReference type="Proteomes" id="UP000469424">
    <property type="component" value="Unassembled WGS sequence"/>
</dbReference>
<reference evidence="2 3" key="1">
    <citation type="submission" date="2019-08" db="EMBL/GenBank/DDBJ databases">
        <title>In-depth cultivation of the pig gut microbiome towards novel bacterial diversity and tailored functional studies.</title>
        <authorList>
            <person name="Wylensek D."/>
            <person name="Hitch T.C.A."/>
            <person name="Clavel T."/>
        </authorList>
    </citation>
    <scope>NUCLEOTIDE SEQUENCE [LARGE SCALE GENOMIC DNA]</scope>
    <source>
        <strain evidence="2 3">WCA-MUC-591-APC-4B</strain>
    </source>
</reference>
<organism evidence="2 3">
    <name type="scientific">Mogibacterium kristiansenii</name>
    <dbReference type="NCBI Taxonomy" id="2606708"/>
    <lineage>
        <taxon>Bacteria</taxon>
        <taxon>Bacillati</taxon>
        <taxon>Bacillota</taxon>
        <taxon>Clostridia</taxon>
        <taxon>Peptostreptococcales</taxon>
        <taxon>Anaerovoracaceae</taxon>
        <taxon>Mogibacterium</taxon>
    </lineage>
</organism>
<gene>
    <name evidence="2" type="ORF">FYJ65_05460</name>
</gene>
<keyword evidence="3" id="KW-1185">Reference proteome</keyword>
<protein>
    <recommendedName>
        <fullName evidence="4">Glutathionylspermidine synthase pre-ATP-grasp-like domain-containing protein</fullName>
    </recommendedName>
</protein>
<dbReference type="EMBL" id="VUNA01000009">
    <property type="protein sequence ID" value="MST70787.1"/>
    <property type="molecule type" value="Genomic_DNA"/>
</dbReference>
<dbReference type="SUPFAM" id="SSF56059">
    <property type="entry name" value="Glutathione synthetase ATP-binding domain-like"/>
    <property type="match status" value="1"/>
</dbReference>
<feature type="coiled-coil region" evidence="1">
    <location>
        <begin position="8"/>
        <end position="36"/>
    </location>
</feature>
<evidence type="ECO:0000313" key="2">
    <source>
        <dbReference type="EMBL" id="MST70787.1"/>
    </source>
</evidence>
<evidence type="ECO:0000256" key="1">
    <source>
        <dbReference type="SAM" id="Coils"/>
    </source>
</evidence>
<keyword evidence="1" id="KW-0175">Coiled coil</keyword>
<sequence length="448" mass="52678">MNLREQIYADYIRELKEHYEENRAAAEEMKEELQHTPLISRGRLIDKPLAMQKVYTREDDWRFREIVEMTHRICCKVIDRYVADPEYRKGFGFSEKLEELILADPGYPDELPMARFDIFYHEDTGDFKFCEINTDGTSAMNEDFHLDKLNLRNPAHQAICRKYRLRSYELFDSWVETFLELYTHYRKKHPEMPLVPTVAIVDFLDKGNVPEFYEFAARFRQKEIYAQVIDIRSLRYEDGRLLAPEGYEIHGIYRRAVTADVMEEYDSVTALLDAYREGNVFLCGSFRTQVAHAKTFFSMLHREETRAILTAEENRFVREHVPYTCDFGEEGIKLEEVIRNKDKYILKPNDSYGSDSVADGRGRSPEEWREVCEAYYNKGFICQEYAEQYATPNVDFMFGDGRTWDYINMNGLYSYNGSFAGVFTRQARGTIIASHGSERNVASYLVTE</sequence>
<accession>A0A6N7X585</accession>
<evidence type="ECO:0000313" key="3">
    <source>
        <dbReference type="Proteomes" id="UP000469424"/>
    </source>
</evidence>
<name>A0A6N7X585_9FIRM</name>
<evidence type="ECO:0008006" key="4">
    <source>
        <dbReference type="Google" id="ProtNLM"/>
    </source>
</evidence>
<dbReference type="RefSeq" id="WP_154554352.1">
    <property type="nucleotide sequence ID" value="NZ_VUNA01000009.1"/>
</dbReference>